<dbReference type="InterPro" id="IPR000536">
    <property type="entry name" value="Nucl_hrmn_rcpt_lig-bd"/>
</dbReference>
<gene>
    <name evidence="6" type="ORF">AB6A40_000122</name>
</gene>
<keyword evidence="7" id="KW-1185">Reference proteome</keyword>
<dbReference type="PROSITE" id="PS51843">
    <property type="entry name" value="NR_LBD"/>
    <property type="match status" value="1"/>
</dbReference>
<proteinExistence type="predicted"/>
<evidence type="ECO:0000256" key="2">
    <source>
        <dbReference type="ARBA" id="ARBA00023163"/>
    </source>
</evidence>
<keyword evidence="1" id="KW-0805">Transcription regulation</keyword>
<accession>A0ABD6E1J6</accession>
<dbReference type="InterPro" id="IPR052496">
    <property type="entry name" value="Orphan_Nuclear_Rcpt"/>
</dbReference>
<dbReference type="PANTHER" id="PTHR47519">
    <property type="entry name" value="NUCLEAR HORMONE RECEPTOR FAMILY MEMBER NHR-31-RELATED"/>
    <property type="match status" value="1"/>
</dbReference>
<dbReference type="Gene3D" id="1.10.565.10">
    <property type="entry name" value="Retinoid X Receptor"/>
    <property type="match status" value="1"/>
</dbReference>
<feature type="domain" description="NR LBD" evidence="5">
    <location>
        <begin position="1"/>
        <end position="221"/>
    </location>
</feature>
<evidence type="ECO:0000256" key="3">
    <source>
        <dbReference type="ARBA" id="ARBA00023170"/>
    </source>
</evidence>
<name>A0ABD6E1J6_9BILA</name>
<dbReference type="PANTHER" id="PTHR47519:SF5">
    <property type="entry name" value="NUCLEAR HORMONE RECEPTOR E75"/>
    <property type="match status" value="1"/>
</dbReference>
<keyword evidence="3" id="KW-0675">Receptor</keyword>
<evidence type="ECO:0000313" key="6">
    <source>
        <dbReference type="EMBL" id="MFH4973413.1"/>
    </source>
</evidence>
<evidence type="ECO:0000256" key="4">
    <source>
        <dbReference type="SAM" id="MobiDB-lite"/>
    </source>
</evidence>
<feature type="region of interest" description="Disordered" evidence="4">
    <location>
        <begin position="230"/>
        <end position="253"/>
    </location>
</feature>
<dbReference type="SMART" id="SM00430">
    <property type="entry name" value="HOLI"/>
    <property type="match status" value="1"/>
</dbReference>
<dbReference type="Proteomes" id="UP001608902">
    <property type="component" value="Unassembled WGS sequence"/>
</dbReference>
<dbReference type="InterPro" id="IPR035500">
    <property type="entry name" value="NHR-like_dom_sf"/>
</dbReference>
<reference evidence="6 7" key="1">
    <citation type="submission" date="2024-08" db="EMBL/GenBank/DDBJ databases">
        <title>Gnathostoma spinigerum genome.</title>
        <authorList>
            <person name="Gonzalez-Bertolin B."/>
            <person name="Monzon S."/>
            <person name="Zaballos A."/>
            <person name="Jimenez P."/>
            <person name="Dekumyoy P."/>
            <person name="Varona S."/>
            <person name="Cuesta I."/>
            <person name="Sumanam S."/>
            <person name="Adisakwattana P."/>
            <person name="Gasser R.B."/>
            <person name="Hernandez-Gonzalez A."/>
            <person name="Young N.D."/>
            <person name="Perteguer M.J."/>
        </authorList>
    </citation>
    <scope>NUCLEOTIDE SEQUENCE [LARGE SCALE GENOMIC DNA]</scope>
    <source>
        <strain evidence="6">AL3</strain>
        <tissue evidence="6">Liver</tissue>
    </source>
</reference>
<dbReference type="Pfam" id="PF00104">
    <property type="entry name" value="Hormone_recep"/>
    <property type="match status" value="1"/>
</dbReference>
<keyword evidence="2" id="KW-0804">Transcription</keyword>
<dbReference type="SUPFAM" id="SSF48508">
    <property type="entry name" value="Nuclear receptor ligand-binding domain"/>
    <property type="match status" value="1"/>
</dbReference>
<protein>
    <recommendedName>
        <fullName evidence="5">NR LBD domain-containing protein</fullName>
    </recommendedName>
</protein>
<evidence type="ECO:0000259" key="5">
    <source>
        <dbReference type="PROSITE" id="PS51843"/>
    </source>
</evidence>
<dbReference type="AlphaFoldDB" id="A0ABD6E1J6"/>
<sequence length="358" mass="39811">MCYEVGRVATVEQLCQATKRYLAASVEWINALFEVADISDIDEKVCVLKSSFAAFCIFSQAARTAQTTTDSNVLCLCNKTVIPRQPPRHLLETNFLSNNLTRRILDELVRPMRRLILQETEIVALMALIMLDADAAGTNETTLQRITVLRSRIQHALFQLIRDSFSPVQSIALAIARFGNILLLLPPLAKLSSLMAENVQFAKMFGVQTVDPLLTKIFIESDVKEVSASSFKEKTEVSTQTEGRLDSHTAPDSPQATLLPTALCIPEPFLPDATFRNGYPSHAPHIPPIIMPNSANRSYNIYFPYSAQFHSTGYANDISRSFVSSDTSAFHEPTPNLAISDTPGMHRRKVFEDNTSSR</sequence>
<evidence type="ECO:0000256" key="1">
    <source>
        <dbReference type="ARBA" id="ARBA00023015"/>
    </source>
</evidence>
<organism evidence="6 7">
    <name type="scientific">Gnathostoma spinigerum</name>
    <dbReference type="NCBI Taxonomy" id="75299"/>
    <lineage>
        <taxon>Eukaryota</taxon>
        <taxon>Metazoa</taxon>
        <taxon>Ecdysozoa</taxon>
        <taxon>Nematoda</taxon>
        <taxon>Chromadorea</taxon>
        <taxon>Rhabditida</taxon>
        <taxon>Spirurina</taxon>
        <taxon>Gnathostomatomorpha</taxon>
        <taxon>Gnathostomatoidea</taxon>
        <taxon>Gnathostomatidae</taxon>
        <taxon>Gnathostoma</taxon>
    </lineage>
</organism>
<comment type="caution">
    <text evidence="6">The sequence shown here is derived from an EMBL/GenBank/DDBJ whole genome shotgun (WGS) entry which is preliminary data.</text>
</comment>
<evidence type="ECO:0000313" key="7">
    <source>
        <dbReference type="Proteomes" id="UP001608902"/>
    </source>
</evidence>
<dbReference type="EMBL" id="JBGFUD010000027">
    <property type="protein sequence ID" value="MFH4973413.1"/>
    <property type="molecule type" value="Genomic_DNA"/>
</dbReference>